<dbReference type="Gene3D" id="3.30.200.20">
    <property type="entry name" value="Phosphorylase Kinase, domain 1"/>
    <property type="match status" value="1"/>
</dbReference>
<comment type="caution">
    <text evidence="10">The sequence shown here is derived from an EMBL/GenBank/DDBJ whole genome shotgun (WGS) entry which is preliminary data.</text>
</comment>
<dbReference type="PANTHER" id="PTHR43289">
    <property type="entry name" value="MITOGEN-ACTIVATED PROTEIN KINASE KINASE KINASE 20-RELATED"/>
    <property type="match status" value="1"/>
</dbReference>
<evidence type="ECO:0000256" key="4">
    <source>
        <dbReference type="ARBA" id="ARBA00022741"/>
    </source>
</evidence>
<keyword evidence="5 10" id="KW-0418">Kinase</keyword>
<organism evidence="10 11">
    <name type="scientific">Paractinoplanes abujensis</name>
    <dbReference type="NCBI Taxonomy" id="882441"/>
    <lineage>
        <taxon>Bacteria</taxon>
        <taxon>Bacillati</taxon>
        <taxon>Actinomycetota</taxon>
        <taxon>Actinomycetes</taxon>
        <taxon>Micromonosporales</taxon>
        <taxon>Micromonosporaceae</taxon>
        <taxon>Paractinoplanes</taxon>
    </lineage>
</organism>
<keyword evidence="3 10" id="KW-0808">Transferase</keyword>
<evidence type="ECO:0000256" key="7">
    <source>
        <dbReference type="PROSITE-ProRule" id="PRU10141"/>
    </source>
</evidence>
<dbReference type="EC" id="2.7.11.1" evidence="1"/>
<dbReference type="InterPro" id="IPR011009">
    <property type="entry name" value="Kinase-like_dom_sf"/>
</dbReference>
<dbReference type="CDD" id="cd14014">
    <property type="entry name" value="STKc_PknB_like"/>
    <property type="match status" value="1"/>
</dbReference>
<dbReference type="PROSITE" id="PS00108">
    <property type="entry name" value="PROTEIN_KINASE_ST"/>
    <property type="match status" value="1"/>
</dbReference>
<dbReference type="PROSITE" id="PS50011">
    <property type="entry name" value="PROTEIN_KINASE_DOM"/>
    <property type="match status" value="1"/>
</dbReference>
<gene>
    <name evidence="10" type="ORF">BKA14_000658</name>
</gene>
<reference evidence="10 11" key="1">
    <citation type="submission" date="2020-08" db="EMBL/GenBank/DDBJ databases">
        <title>Sequencing the genomes of 1000 actinobacteria strains.</title>
        <authorList>
            <person name="Klenk H.-P."/>
        </authorList>
    </citation>
    <scope>NUCLEOTIDE SEQUENCE [LARGE SCALE GENOMIC DNA]</scope>
    <source>
        <strain evidence="10 11">DSM 45518</strain>
    </source>
</reference>
<dbReference type="RefSeq" id="WP_184949463.1">
    <property type="nucleotide sequence ID" value="NZ_BOMC01000050.1"/>
</dbReference>
<dbReference type="InterPro" id="IPR008271">
    <property type="entry name" value="Ser/Thr_kinase_AS"/>
</dbReference>
<evidence type="ECO:0000259" key="9">
    <source>
        <dbReference type="PROSITE" id="PS50011"/>
    </source>
</evidence>
<dbReference type="SUPFAM" id="SSF56112">
    <property type="entry name" value="Protein kinase-like (PK-like)"/>
    <property type="match status" value="1"/>
</dbReference>
<evidence type="ECO:0000256" key="6">
    <source>
        <dbReference type="ARBA" id="ARBA00022840"/>
    </source>
</evidence>
<accession>A0A7W7CL16</accession>
<evidence type="ECO:0000313" key="11">
    <source>
        <dbReference type="Proteomes" id="UP000542742"/>
    </source>
</evidence>
<name>A0A7W7CL16_9ACTN</name>
<keyword evidence="6 7" id="KW-0067">ATP-binding</keyword>
<dbReference type="AlphaFoldDB" id="A0A7W7CL16"/>
<keyword evidence="11" id="KW-1185">Reference proteome</keyword>
<feature type="region of interest" description="Disordered" evidence="8">
    <location>
        <begin position="298"/>
        <end position="331"/>
    </location>
</feature>
<dbReference type="Gene3D" id="1.10.510.10">
    <property type="entry name" value="Transferase(Phosphotransferase) domain 1"/>
    <property type="match status" value="1"/>
</dbReference>
<dbReference type="SMART" id="SM00220">
    <property type="entry name" value="S_TKc"/>
    <property type="match status" value="1"/>
</dbReference>
<dbReference type="InterPro" id="IPR017441">
    <property type="entry name" value="Protein_kinase_ATP_BS"/>
</dbReference>
<dbReference type="InterPro" id="IPR000719">
    <property type="entry name" value="Prot_kinase_dom"/>
</dbReference>
<dbReference type="EMBL" id="JACHMF010000001">
    <property type="protein sequence ID" value="MBB4690510.1"/>
    <property type="molecule type" value="Genomic_DNA"/>
</dbReference>
<dbReference type="PROSITE" id="PS00107">
    <property type="entry name" value="PROTEIN_KINASE_ATP"/>
    <property type="match status" value="1"/>
</dbReference>
<dbReference type="PANTHER" id="PTHR43289:SF6">
    <property type="entry name" value="SERINE_THREONINE-PROTEIN KINASE NEKL-3"/>
    <property type="match status" value="1"/>
</dbReference>
<dbReference type="Pfam" id="PF00069">
    <property type="entry name" value="Pkinase"/>
    <property type="match status" value="1"/>
</dbReference>
<evidence type="ECO:0000256" key="1">
    <source>
        <dbReference type="ARBA" id="ARBA00012513"/>
    </source>
</evidence>
<sequence>MRMLGGRYQLVRRIGVGGMSEVWLGHDQVLDRPVAVKIMGPSLEGTLGDAASVDLVRTEARSAAKLAHPNVAGVHDFGTSRSEPSARDVPYIVMELVEGQTLSAHLAAGPIDWRIGVRICAEVAAALAAAHAELIVHRDIKPANVMLTPSGAKVLDFGIAASAGVPDPDPSVPVMGTPAYVAPELFENVPPTPASDMFALGTLLHQCISGHLPWRAETPTELVYAQRYRDPDPLPELDGLPPEVEDLVSRCLNRDPAERPTAMVAALLLAEAVDARVYVPIQDLQAADAHPAISPWDKRAAEEPTSVAVQAASAPPGASAVQAGGGRHRAD</sequence>
<keyword evidence="2" id="KW-0723">Serine/threonine-protein kinase</keyword>
<protein>
    <recommendedName>
        <fullName evidence="1">non-specific serine/threonine protein kinase</fullName>
        <ecNumber evidence="1">2.7.11.1</ecNumber>
    </recommendedName>
</protein>
<evidence type="ECO:0000313" key="10">
    <source>
        <dbReference type="EMBL" id="MBB4690510.1"/>
    </source>
</evidence>
<evidence type="ECO:0000256" key="5">
    <source>
        <dbReference type="ARBA" id="ARBA00022777"/>
    </source>
</evidence>
<dbReference type="GO" id="GO:0005524">
    <property type="term" value="F:ATP binding"/>
    <property type="evidence" value="ECO:0007669"/>
    <property type="project" value="UniProtKB-UniRule"/>
</dbReference>
<proteinExistence type="predicted"/>
<dbReference type="Proteomes" id="UP000542742">
    <property type="component" value="Unassembled WGS sequence"/>
</dbReference>
<feature type="domain" description="Protein kinase" evidence="9">
    <location>
        <begin position="8"/>
        <end position="293"/>
    </location>
</feature>
<evidence type="ECO:0000256" key="2">
    <source>
        <dbReference type="ARBA" id="ARBA00022527"/>
    </source>
</evidence>
<evidence type="ECO:0000256" key="8">
    <source>
        <dbReference type="SAM" id="MobiDB-lite"/>
    </source>
</evidence>
<evidence type="ECO:0000256" key="3">
    <source>
        <dbReference type="ARBA" id="ARBA00022679"/>
    </source>
</evidence>
<feature type="binding site" evidence="7">
    <location>
        <position position="37"/>
    </location>
    <ligand>
        <name>ATP</name>
        <dbReference type="ChEBI" id="CHEBI:30616"/>
    </ligand>
</feature>
<dbReference type="GO" id="GO:0004674">
    <property type="term" value="F:protein serine/threonine kinase activity"/>
    <property type="evidence" value="ECO:0007669"/>
    <property type="project" value="UniProtKB-KW"/>
</dbReference>
<keyword evidence="4 7" id="KW-0547">Nucleotide-binding</keyword>